<protein>
    <submittedName>
        <fullName evidence="2">Uncharacterized protein</fullName>
    </submittedName>
</protein>
<feature type="region of interest" description="Disordered" evidence="1">
    <location>
        <begin position="215"/>
        <end position="238"/>
    </location>
</feature>
<feature type="compositionally biased region" description="Basic residues" evidence="1">
    <location>
        <begin position="31"/>
        <end position="47"/>
    </location>
</feature>
<keyword evidence="3" id="KW-1185">Reference proteome</keyword>
<proteinExistence type="predicted"/>
<dbReference type="Pfam" id="PF08555">
    <property type="entry name" value="FAM32A"/>
    <property type="match status" value="1"/>
</dbReference>
<evidence type="ECO:0000256" key="1">
    <source>
        <dbReference type="SAM" id="MobiDB-lite"/>
    </source>
</evidence>
<name>A0AAD5Q7I5_PYTIN</name>
<evidence type="ECO:0000313" key="2">
    <source>
        <dbReference type="EMBL" id="KAJ0403226.1"/>
    </source>
</evidence>
<organism evidence="2 3">
    <name type="scientific">Pythium insidiosum</name>
    <name type="common">Pythiosis disease agent</name>
    <dbReference type="NCBI Taxonomy" id="114742"/>
    <lineage>
        <taxon>Eukaryota</taxon>
        <taxon>Sar</taxon>
        <taxon>Stramenopiles</taxon>
        <taxon>Oomycota</taxon>
        <taxon>Peronosporomycetes</taxon>
        <taxon>Pythiales</taxon>
        <taxon>Pythiaceae</taxon>
        <taxon>Pythium</taxon>
    </lineage>
</organism>
<dbReference type="EMBL" id="JAKCXM010000086">
    <property type="protein sequence ID" value="KAJ0403226.1"/>
    <property type="molecule type" value="Genomic_DNA"/>
</dbReference>
<dbReference type="InterPro" id="IPR013865">
    <property type="entry name" value="FAM32A"/>
</dbReference>
<feature type="compositionally biased region" description="Basic residues" evidence="1">
    <location>
        <begin position="229"/>
        <end position="238"/>
    </location>
</feature>
<evidence type="ECO:0000313" key="3">
    <source>
        <dbReference type="Proteomes" id="UP001209570"/>
    </source>
</evidence>
<gene>
    <name evidence="2" type="ORF">P43SY_000034</name>
</gene>
<dbReference type="AlphaFoldDB" id="A0AAD5Q7I5"/>
<dbReference type="Proteomes" id="UP001209570">
    <property type="component" value="Unassembled WGS sequence"/>
</dbReference>
<accession>A0AAD5Q7I5</accession>
<feature type="region of interest" description="Disordered" evidence="1">
    <location>
        <begin position="24"/>
        <end position="72"/>
    </location>
</feature>
<reference evidence="2" key="1">
    <citation type="submission" date="2021-12" db="EMBL/GenBank/DDBJ databases">
        <title>Prjna785345.</title>
        <authorList>
            <person name="Rujirawat T."/>
            <person name="Krajaejun T."/>
        </authorList>
    </citation>
    <scope>NUCLEOTIDE SEQUENCE</scope>
    <source>
        <strain evidence="2">Pi057C3</strain>
    </source>
</reference>
<sequence length="238" mass="25762">MSSTPADAYGKTVGGRLTLKGGIALSSYVPHSKKKKKSKKSKDKKSKKSDGDSSDDEAASSRGSKKRSRDAAATFELVKRQGSGRILSSGTTVMGQPGTRFLQELHVGDALIIQHPKTLTEETRIVRMVLSDVSCSISSAFSSDLVSSTPFQFIQAPPEEEDQEAIESKKKSKRQADEAAAFGTYAGGTEAGTTYTYRVKKSGTYGGYSIVTERAEASRSREDLLDMRSKKKGDRHCM</sequence>
<feature type="compositionally biased region" description="Basic and acidic residues" evidence="1">
    <location>
        <begin position="215"/>
        <end position="228"/>
    </location>
</feature>
<comment type="caution">
    <text evidence="2">The sequence shown here is derived from an EMBL/GenBank/DDBJ whole genome shotgun (WGS) entry which is preliminary data.</text>
</comment>